<dbReference type="PATRIC" id="fig|245018.3.peg.427"/>
<protein>
    <submittedName>
        <fullName evidence="2">Uncharacterized protein</fullName>
    </submittedName>
</protein>
<name>D4MWM7_ANAHA</name>
<feature type="compositionally biased region" description="Basic and acidic residues" evidence="1">
    <location>
        <begin position="14"/>
        <end position="23"/>
    </location>
</feature>
<sequence>MGSQILQNPSDPDATYREKEGKQNRGYTANIVETVESMEKTEEPTVLITDGAYSGRDNTNAAIISTRLDNAGYHFQKTNVKTVHTVTSATPRCLKDQCGSVRLNSPDQLTEQKQWCGLLPQNRANNGYLLFYKKFSRNIDFYGR</sequence>
<evidence type="ECO:0000313" key="3">
    <source>
        <dbReference type="Proteomes" id="UP000008960"/>
    </source>
</evidence>
<dbReference type="KEGG" id="bprl:CL2_30250"/>
<accession>D4MWM7</accession>
<gene>
    <name evidence="2" type="ORF">CL2_30250</name>
</gene>
<proteinExistence type="predicted"/>
<feature type="region of interest" description="Disordered" evidence="1">
    <location>
        <begin position="1"/>
        <end position="26"/>
    </location>
</feature>
<dbReference type="EMBL" id="FP929061">
    <property type="protein sequence ID" value="CBL39793.1"/>
    <property type="molecule type" value="Genomic_DNA"/>
</dbReference>
<dbReference type="Proteomes" id="UP000008960">
    <property type="component" value="Chromosome"/>
</dbReference>
<evidence type="ECO:0000256" key="1">
    <source>
        <dbReference type="SAM" id="MobiDB-lite"/>
    </source>
</evidence>
<reference evidence="2 3" key="2">
    <citation type="submission" date="2010-03" db="EMBL/GenBank/DDBJ databases">
        <authorList>
            <person name="Pajon A."/>
        </authorList>
    </citation>
    <scope>NUCLEOTIDE SEQUENCE [LARGE SCALE GENOMIC DNA]</scope>
    <source>
        <strain evidence="2 3">SSC/2</strain>
    </source>
</reference>
<dbReference type="AlphaFoldDB" id="D4MWM7"/>
<feature type="compositionally biased region" description="Polar residues" evidence="1">
    <location>
        <begin position="1"/>
        <end position="10"/>
    </location>
</feature>
<dbReference type="RefSeq" id="WP_015530877.1">
    <property type="nucleotide sequence ID" value="NZ_JAAIQO010000023.1"/>
</dbReference>
<evidence type="ECO:0000313" key="2">
    <source>
        <dbReference type="EMBL" id="CBL39793.1"/>
    </source>
</evidence>
<reference evidence="2 3" key="1">
    <citation type="submission" date="2010-03" db="EMBL/GenBank/DDBJ databases">
        <title>The genome sequence of Clostridiales sp. SSC/2.</title>
        <authorList>
            <consortium name="metaHIT consortium -- http://www.metahit.eu/"/>
            <person name="Pajon A."/>
            <person name="Turner K."/>
            <person name="Parkhill J."/>
            <person name="Duncan S."/>
            <person name="Flint H."/>
        </authorList>
    </citation>
    <scope>NUCLEOTIDE SEQUENCE [LARGE SCALE GENOMIC DNA]</scope>
    <source>
        <strain evidence="2 3">SSC/2</strain>
    </source>
</reference>
<organism evidence="2 3">
    <name type="scientific">Anaerostipes hadrus</name>
    <dbReference type="NCBI Taxonomy" id="649756"/>
    <lineage>
        <taxon>Bacteria</taxon>
        <taxon>Bacillati</taxon>
        <taxon>Bacillota</taxon>
        <taxon>Clostridia</taxon>
        <taxon>Lachnospirales</taxon>
        <taxon>Lachnospiraceae</taxon>
        <taxon>Anaerostipes</taxon>
    </lineage>
</organism>